<comment type="similarity">
    <text evidence="1">Belongs to the glycosyltransferase group 1 family. Glycosyltransferase 4 subfamily.</text>
</comment>
<proteinExistence type="inferred from homology"/>
<feature type="domain" description="Trehalose synthase N-terminal" evidence="8">
    <location>
        <begin position="321"/>
        <end position="476"/>
    </location>
</feature>
<dbReference type="InParanoid" id="L2GVC5"/>
<dbReference type="EMBL" id="GL877415">
    <property type="protein sequence ID" value="ELA47579.1"/>
    <property type="molecule type" value="Genomic_DNA"/>
</dbReference>
<dbReference type="RefSeq" id="XP_008073924.1">
    <property type="nucleotide sequence ID" value="XM_008075733.1"/>
</dbReference>
<evidence type="ECO:0000256" key="4">
    <source>
        <dbReference type="ARBA" id="ARBA00022676"/>
    </source>
</evidence>
<sequence length="764" mass="87866">MSKQKQTMSELQCKEKTGVFVGVSLTINQERTSVKVFIAMNDGNFCIDTQELAFKIIYVNDKECLQNIIEIEERESVEGIGRFSISIDGLITIPEPFICDHEFQPETEEPTSGVKMLIDYLNKIGNYYQDERFFYRICRKCDRIEHVNKSVGTLVSESLNQNFEFEIMRYDDTNYRMLCMVLKHVNKTVKNFLREYTTRNNMKIIAGGFPASVFKYSDLLMAIQHEFWIELDAFPCFFLTTRSDLESIADSFSRKSARLIGFNNLLRLEIGKQNVVEIDSSVISFCSLQSYRDFLEDPLSRVVDDLKVIAKRFTGKKISFISSTPQGGGVALMRHAHMRFYKLLGINVSWYVTIPVASVYTITKKKFHNILQNVAKDEELSTEDKKMYESWIKVNCDRLWSNSVFRESDIVILDDHQTSGFFKFVKSANPKAKVIYRSHIQIRGELYKIKEDFTKTWNYIFSNIRGVDLFISHPIESFVPLNVDRRKIVYQPPSTDPLDGLNKPMDEYISEYYEGLFHKSCAASQQKELSLSKPYIVQISRFDPSKGQKDAIDAFSIVYRQLESRIKAVGDPLHDLHLILCGHGSVDDPEGGLIFNELLAYLNEEKNAAVRSSVIVVKLPPLDQILNLVLKNARLALQLSISEGFEIKVTEAVLKSVPVVVYDSGGLPLQIYENKTGFIVPCHDTAAAAEKMIYLLNHPEFATDMRGYIHLSYLHTTPFQILGWTRIFEKVIKNEDGNEEVICESIVKNYFDIFKEFMLPKLKR</sequence>
<evidence type="ECO:0000256" key="5">
    <source>
        <dbReference type="ARBA" id="ARBA00022679"/>
    </source>
</evidence>
<dbReference type="SUPFAM" id="SSF53756">
    <property type="entry name" value="UDP-Glycosyltransferase/glycogen phosphorylase"/>
    <property type="match status" value="1"/>
</dbReference>
<dbReference type="OMA" id="NILFCEK"/>
<dbReference type="GeneID" id="19878785"/>
<evidence type="ECO:0000256" key="3">
    <source>
        <dbReference type="ARBA" id="ARBA00022526"/>
    </source>
</evidence>
<reference evidence="10" key="1">
    <citation type="submission" date="2011-03" db="EMBL/GenBank/DDBJ databases">
        <title>The genome sequence of Vavraia culicis strain floridensis.</title>
        <authorList>
            <consortium name="The Broad Institute Genome Sequencing Platform"/>
            <person name="Cuomo C."/>
            <person name="Becnel J."/>
            <person name="Sanscrainte N."/>
            <person name="Young S.K."/>
            <person name="Zeng Q."/>
            <person name="Gargeya S."/>
            <person name="Fitzgerald M."/>
            <person name="Haas B."/>
            <person name="Abouelleil A."/>
            <person name="Alvarado L."/>
            <person name="Arachchi H.M."/>
            <person name="Berlin A."/>
            <person name="Chapman S.B."/>
            <person name="Gearin G."/>
            <person name="Goldberg J."/>
            <person name="Griggs A."/>
            <person name="Gujja S."/>
            <person name="Hansen M."/>
            <person name="Heiman D."/>
            <person name="Howarth C."/>
            <person name="Larimer J."/>
            <person name="Lui A."/>
            <person name="MacDonald P.J.P."/>
            <person name="McCowen C."/>
            <person name="Montmayeur A."/>
            <person name="Murphy C."/>
            <person name="Neiman D."/>
            <person name="Pearson M."/>
            <person name="Priest M."/>
            <person name="Roberts A."/>
            <person name="Saif S."/>
            <person name="Shea T."/>
            <person name="Sisk P."/>
            <person name="Stolte C."/>
            <person name="Sykes S."/>
            <person name="Wortman J."/>
            <person name="Nusbaum C."/>
            <person name="Birren B."/>
        </authorList>
    </citation>
    <scope>NUCLEOTIDE SEQUENCE [LARGE SCALE GENOMIC DNA]</scope>
    <source>
        <strain evidence="10">floridensis</strain>
    </source>
</reference>
<evidence type="ECO:0000259" key="8">
    <source>
        <dbReference type="Pfam" id="PF21269"/>
    </source>
</evidence>
<keyword evidence="10" id="KW-1185">Reference proteome</keyword>
<gene>
    <name evidence="9" type="ORF">VCUG_00902</name>
</gene>
<keyword evidence="4" id="KW-0328">Glycosyltransferase</keyword>
<dbReference type="GO" id="GO:0016757">
    <property type="term" value="F:glycosyltransferase activity"/>
    <property type="evidence" value="ECO:0007669"/>
    <property type="project" value="UniProtKB-KW"/>
</dbReference>
<dbReference type="GO" id="GO:0006006">
    <property type="term" value="P:glucose metabolic process"/>
    <property type="evidence" value="ECO:0007669"/>
    <property type="project" value="UniProtKB-KW"/>
</dbReference>
<dbReference type="OrthoDB" id="937291at2759"/>
<feature type="domain" description="Glycosyl transferase family 1" evidence="7">
    <location>
        <begin position="525"/>
        <end position="706"/>
    </location>
</feature>
<dbReference type="Pfam" id="PF00534">
    <property type="entry name" value="Glycos_transf_1"/>
    <property type="match status" value="1"/>
</dbReference>
<dbReference type="HOGENOM" id="CLU_011001_2_0_1"/>
<evidence type="ECO:0000313" key="10">
    <source>
        <dbReference type="Proteomes" id="UP000011081"/>
    </source>
</evidence>
<dbReference type="AlphaFoldDB" id="L2GVC5"/>
<evidence type="ECO:0008006" key="11">
    <source>
        <dbReference type="Google" id="ProtNLM"/>
    </source>
</evidence>
<evidence type="ECO:0000313" key="9">
    <source>
        <dbReference type="EMBL" id="ELA47579.1"/>
    </source>
</evidence>
<dbReference type="Proteomes" id="UP000011081">
    <property type="component" value="Unassembled WGS sequence"/>
</dbReference>
<accession>L2GVC5</accession>
<evidence type="ECO:0000259" key="7">
    <source>
        <dbReference type="Pfam" id="PF00534"/>
    </source>
</evidence>
<comment type="subunit">
    <text evidence="2">Homodimer.</text>
</comment>
<dbReference type="InterPro" id="IPR001296">
    <property type="entry name" value="Glyco_trans_1"/>
</dbReference>
<dbReference type="Pfam" id="PF21269">
    <property type="entry name" value="TreT_GT1"/>
    <property type="match status" value="1"/>
</dbReference>
<evidence type="ECO:0000256" key="1">
    <source>
        <dbReference type="ARBA" id="ARBA00009481"/>
    </source>
</evidence>
<keyword evidence="6" id="KW-0119">Carbohydrate metabolism</keyword>
<keyword evidence="3" id="KW-0313">Glucose metabolism</keyword>
<evidence type="ECO:0000256" key="6">
    <source>
        <dbReference type="ARBA" id="ARBA00023277"/>
    </source>
</evidence>
<dbReference type="Gene3D" id="3.40.50.2000">
    <property type="entry name" value="Glycogen Phosphorylase B"/>
    <property type="match status" value="2"/>
</dbReference>
<protein>
    <recommendedName>
        <fullName evidence="11">Glycosyl transferase family 1 domain-containing protein</fullName>
    </recommendedName>
</protein>
<dbReference type="VEuPathDB" id="MicrosporidiaDB:VCUG_00902"/>
<organism evidence="9 10">
    <name type="scientific">Vavraia culicis (isolate floridensis)</name>
    <name type="common">Microsporidian parasite</name>
    <dbReference type="NCBI Taxonomy" id="948595"/>
    <lineage>
        <taxon>Eukaryota</taxon>
        <taxon>Fungi</taxon>
        <taxon>Fungi incertae sedis</taxon>
        <taxon>Microsporidia</taxon>
        <taxon>Pleistophoridae</taxon>
        <taxon>Vavraia</taxon>
    </lineage>
</organism>
<dbReference type="PANTHER" id="PTHR47779">
    <property type="entry name" value="SYNTHASE (CCG-9), PUTATIVE (AFU_ORTHOLOGUE AFUA_3G12100)-RELATED"/>
    <property type="match status" value="1"/>
</dbReference>
<evidence type="ECO:0000256" key="2">
    <source>
        <dbReference type="ARBA" id="ARBA00011738"/>
    </source>
</evidence>
<keyword evidence="5" id="KW-0808">Transferase</keyword>
<name>L2GVC5_VAVCU</name>
<dbReference type="STRING" id="948595.L2GVC5"/>
<dbReference type="InterPro" id="IPR052078">
    <property type="entry name" value="Trehalose_Metab_GTase"/>
</dbReference>
<dbReference type="InterPro" id="IPR049438">
    <property type="entry name" value="TreT_GT1"/>
</dbReference>
<dbReference type="PANTHER" id="PTHR47779:SF1">
    <property type="entry name" value="SYNTHASE (CCG-9), PUTATIVE (AFU_ORTHOLOGUE AFUA_3G12100)-RELATED"/>
    <property type="match status" value="1"/>
</dbReference>